<dbReference type="PANTHER" id="PTHR35936:SF35">
    <property type="entry name" value="L-CYSTINE-BINDING PROTEIN TCYJ"/>
    <property type="match status" value="1"/>
</dbReference>
<sequence>MKWLLVIGFLFTAFCGKCATRAITIAFEPFPPFITEQGDGLTVDMLHAIEEISNFEFDVQVMTYARAKHELKYGRIDIAGHTPKNLETPSFYQYALELDWQIQTTSDLFALQPQFLSIEQIKEKRIGTTSGNAVFLAQQLGIDASMFVEVRALEQLVDMLIKGRIDVLLFERASVMTLLAEKGVYGVYYQSIAQVPASIAVSNNEQGKALKQSLDSAIKRLDLDSIFSGYLKYIYLPSSGMTSITTERN</sequence>
<evidence type="ECO:0000256" key="1">
    <source>
        <dbReference type="ARBA" id="ARBA00010333"/>
    </source>
</evidence>
<evidence type="ECO:0000313" key="4">
    <source>
        <dbReference type="Proteomes" id="UP001157186"/>
    </source>
</evidence>
<reference evidence="3 4" key="1">
    <citation type="submission" date="2023-03" db="EMBL/GenBank/DDBJ databases">
        <title>Draft genome sequence of Thalassotalea insulae KCTC 62186T.</title>
        <authorList>
            <person name="Sawabe T."/>
        </authorList>
    </citation>
    <scope>NUCLEOTIDE SEQUENCE [LARGE SCALE GENOMIC DNA]</scope>
    <source>
        <strain evidence="3 4">KCTC 62186</strain>
    </source>
</reference>
<keyword evidence="2" id="KW-0732">Signal</keyword>
<gene>
    <name evidence="3" type="ORF">tinsulaeT_08710</name>
</gene>
<comment type="caution">
    <text evidence="3">The sequence shown here is derived from an EMBL/GenBank/DDBJ whole genome shotgun (WGS) entry which is preliminary data.</text>
</comment>
<evidence type="ECO:0000256" key="2">
    <source>
        <dbReference type="SAM" id="SignalP"/>
    </source>
</evidence>
<dbReference type="SUPFAM" id="SSF53850">
    <property type="entry name" value="Periplasmic binding protein-like II"/>
    <property type="match status" value="1"/>
</dbReference>
<feature type="chain" id="PRO_5045748771" description="Amino acid ABC transporter substrate-binding protein" evidence="2">
    <location>
        <begin position="20"/>
        <end position="249"/>
    </location>
</feature>
<evidence type="ECO:0008006" key="5">
    <source>
        <dbReference type="Google" id="ProtNLM"/>
    </source>
</evidence>
<dbReference type="Proteomes" id="UP001157186">
    <property type="component" value="Unassembled WGS sequence"/>
</dbReference>
<dbReference type="PANTHER" id="PTHR35936">
    <property type="entry name" value="MEMBRANE-BOUND LYTIC MUREIN TRANSGLYCOSYLASE F"/>
    <property type="match status" value="1"/>
</dbReference>
<dbReference type="RefSeq" id="WP_284243392.1">
    <property type="nucleotide sequence ID" value="NZ_BSST01000001.1"/>
</dbReference>
<name>A0ABQ6GNS9_9GAMM</name>
<feature type="signal peptide" evidence="2">
    <location>
        <begin position="1"/>
        <end position="19"/>
    </location>
</feature>
<accession>A0ABQ6GNS9</accession>
<evidence type="ECO:0000313" key="3">
    <source>
        <dbReference type="EMBL" id="GLX77531.1"/>
    </source>
</evidence>
<proteinExistence type="inferred from homology"/>
<organism evidence="3 4">
    <name type="scientific">Thalassotalea insulae</name>
    <dbReference type="NCBI Taxonomy" id="2056778"/>
    <lineage>
        <taxon>Bacteria</taxon>
        <taxon>Pseudomonadati</taxon>
        <taxon>Pseudomonadota</taxon>
        <taxon>Gammaproteobacteria</taxon>
        <taxon>Alteromonadales</taxon>
        <taxon>Colwelliaceae</taxon>
        <taxon>Thalassotalea</taxon>
    </lineage>
</organism>
<keyword evidence="4" id="KW-1185">Reference proteome</keyword>
<comment type="similarity">
    <text evidence="1">Belongs to the bacterial solute-binding protein 3 family.</text>
</comment>
<dbReference type="EMBL" id="BSST01000001">
    <property type="protein sequence ID" value="GLX77531.1"/>
    <property type="molecule type" value="Genomic_DNA"/>
</dbReference>
<dbReference type="Gene3D" id="3.40.190.10">
    <property type="entry name" value="Periplasmic binding protein-like II"/>
    <property type="match status" value="2"/>
</dbReference>
<protein>
    <recommendedName>
        <fullName evidence="5">Amino acid ABC transporter substrate-binding protein</fullName>
    </recommendedName>
</protein>